<sequence>MSVTQAASFVQQASTCSWPRLAEWGREEKMNTCFSVSCGSEPSSLSLSSSLQSLSESCMGNGVRSVIGPELRSDGGSDLDGIKQSLSSSSGLVDNNLSENNNNSRQISHFSPRSIPFLLVLLCEQEIISIKSGQVNSLQLFYMRIMC</sequence>
<gene>
    <name evidence="1" type="ORF">DPEC_G00199050</name>
</gene>
<evidence type="ECO:0000313" key="1">
    <source>
        <dbReference type="EMBL" id="KAJ7999885.1"/>
    </source>
</evidence>
<keyword evidence="2" id="KW-1185">Reference proteome</keyword>
<protein>
    <submittedName>
        <fullName evidence="1">Uncharacterized protein</fullName>
    </submittedName>
</protein>
<organism evidence="1 2">
    <name type="scientific">Dallia pectoralis</name>
    <name type="common">Alaska blackfish</name>
    <dbReference type="NCBI Taxonomy" id="75939"/>
    <lineage>
        <taxon>Eukaryota</taxon>
        <taxon>Metazoa</taxon>
        <taxon>Chordata</taxon>
        <taxon>Craniata</taxon>
        <taxon>Vertebrata</taxon>
        <taxon>Euteleostomi</taxon>
        <taxon>Actinopterygii</taxon>
        <taxon>Neopterygii</taxon>
        <taxon>Teleostei</taxon>
        <taxon>Protacanthopterygii</taxon>
        <taxon>Esociformes</taxon>
        <taxon>Umbridae</taxon>
        <taxon>Dallia</taxon>
    </lineage>
</organism>
<proteinExistence type="predicted"/>
<reference evidence="1" key="1">
    <citation type="submission" date="2021-05" db="EMBL/GenBank/DDBJ databases">
        <authorList>
            <person name="Pan Q."/>
            <person name="Jouanno E."/>
            <person name="Zahm M."/>
            <person name="Klopp C."/>
            <person name="Cabau C."/>
            <person name="Louis A."/>
            <person name="Berthelot C."/>
            <person name="Parey E."/>
            <person name="Roest Crollius H."/>
            <person name="Montfort J."/>
            <person name="Robinson-Rechavi M."/>
            <person name="Bouchez O."/>
            <person name="Lampietro C."/>
            <person name="Lopez Roques C."/>
            <person name="Donnadieu C."/>
            <person name="Postlethwait J."/>
            <person name="Bobe J."/>
            <person name="Dillon D."/>
            <person name="Chandos A."/>
            <person name="von Hippel F."/>
            <person name="Guiguen Y."/>
        </authorList>
    </citation>
    <scope>NUCLEOTIDE SEQUENCE</scope>
    <source>
        <strain evidence="1">YG-Jan2019</strain>
    </source>
</reference>
<accession>A0ACC2G8N4</accession>
<feature type="non-terminal residue" evidence="1">
    <location>
        <position position="147"/>
    </location>
</feature>
<name>A0ACC2G8N4_DALPE</name>
<comment type="caution">
    <text evidence="1">The sequence shown here is derived from an EMBL/GenBank/DDBJ whole genome shotgun (WGS) entry which is preliminary data.</text>
</comment>
<dbReference type="Proteomes" id="UP001157502">
    <property type="component" value="Chromosome 16"/>
</dbReference>
<evidence type="ECO:0000313" key="2">
    <source>
        <dbReference type="Proteomes" id="UP001157502"/>
    </source>
</evidence>
<dbReference type="EMBL" id="CM055743">
    <property type="protein sequence ID" value="KAJ7999885.1"/>
    <property type="molecule type" value="Genomic_DNA"/>
</dbReference>